<dbReference type="Gene3D" id="3.30.1540.20">
    <property type="entry name" value="MutL, C-terminal domain, dimerisation subdomain"/>
    <property type="match status" value="1"/>
</dbReference>
<dbReference type="OrthoDB" id="9763467at2"/>
<dbReference type="InterPro" id="IPR020568">
    <property type="entry name" value="Ribosomal_Su5_D2-typ_SF"/>
</dbReference>
<dbReference type="PROSITE" id="PS00058">
    <property type="entry name" value="DNA_MISMATCH_REPAIR_1"/>
    <property type="match status" value="1"/>
</dbReference>
<dbReference type="Proteomes" id="UP000321726">
    <property type="component" value="Unassembled WGS sequence"/>
</dbReference>
<dbReference type="InterPro" id="IPR037198">
    <property type="entry name" value="MutL_C_sf"/>
</dbReference>
<reference evidence="9 12" key="2">
    <citation type="submission" date="2019-07" db="EMBL/GenBank/DDBJ databases">
        <title>Whole genome shotgun sequence of Halomonas cupida NBRC 102219.</title>
        <authorList>
            <person name="Hosoyama A."/>
            <person name="Uohara A."/>
            <person name="Ohji S."/>
            <person name="Ichikawa N."/>
        </authorList>
    </citation>
    <scope>NUCLEOTIDE SEQUENCE [LARGE SCALE GENOMIC DNA]</scope>
    <source>
        <strain evidence="9 12">NBRC 102219</strain>
    </source>
</reference>
<dbReference type="SUPFAM" id="SSF118116">
    <property type="entry name" value="DNA mismatch repair protein MutL"/>
    <property type="match status" value="1"/>
</dbReference>
<dbReference type="InterPro" id="IPR013507">
    <property type="entry name" value="DNA_mismatch_S5_2-like"/>
</dbReference>
<dbReference type="InterPro" id="IPR020667">
    <property type="entry name" value="DNA_mismatch_repair_MutL"/>
</dbReference>
<evidence type="ECO:0000256" key="3">
    <source>
        <dbReference type="ARBA" id="ARBA00022763"/>
    </source>
</evidence>
<keyword evidence="3 5" id="KW-0227">DNA damage</keyword>
<feature type="domain" description="DNA mismatch repair protein S5" evidence="8">
    <location>
        <begin position="221"/>
        <end position="339"/>
    </location>
</feature>
<dbReference type="InterPro" id="IPR014762">
    <property type="entry name" value="DNA_mismatch_repair_CS"/>
</dbReference>
<name>A0A1M7EPB8_9GAMM</name>
<dbReference type="NCBIfam" id="NF000949">
    <property type="entry name" value="PRK00095.1-2"/>
    <property type="match status" value="1"/>
</dbReference>
<dbReference type="HAMAP" id="MF_00149">
    <property type="entry name" value="DNA_mis_repair"/>
    <property type="match status" value="1"/>
</dbReference>
<dbReference type="InterPro" id="IPR002099">
    <property type="entry name" value="MutL/Mlh/PMS"/>
</dbReference>
<feature type="region of interest" description="Disordered" evidence="6">
    <location>
        <begin position="367"/>
        <end position="423"/>
    </location>
</feature>
<organism evidence="10 11">
    <name type="scientific">Halomonas cupida</name>
    <dbReference type="NCBI Taxonomy" id="44933"/>
    <lineage>
        <taxon>Bacteria</taxon>
        <taxon>Pseudomonadati</taxon>
        <taxon>Pseudomonadota</taxon>
        <taxon>Gammaproteobacteria</taxon>
        <taxon>Oceanospirillales</taxon>
        <taxon>Halomonadaceae</taxon>
        <taxon>Halomonas</taxon>
    </lineage>
</organism>
<evidence type="ECO:0000259" key="7">
    <source>
        <dbReference type="SMART" id="SM00853"/>
    </source>
</evidence>
<comment type="function">
    <text evidence="5">This protein is involved in the repair of mismatches in DNA. It is required for dam-dependent methyl-directed DNA mismatch repair. May act as a 'molecular matchmaker', a protein that promotes the formation of a stable complex between two or more DNA-binding proteins in an ATP-dependent manner without itself being part of a final effector complex.</text>
</comment>
<dbReference type="CDD" id="cd03482">
    <property type="entry name" value="MutL_Trans_MutL"/>
    <property type="match status" value="1"/>
</dbReference>
<dbReference type="GO" id="GO:0005524">
    <property type="term" value="F:ATP binding"/>
    <property type="evidence" value="ECO:0007669"/>
    <property type="project" value="InterPro"/>
</dbReference>
<dbReference type="Gene3D" id="3.30.1370.100">
    <property type="entry name" value="MutL, C-terminal domain, regulatory subdomain"/>
    <property type="match status" value="1"/>
</dbReference>
<dbReference type="SMART" id="SM01340">
    <property type="entry name" value="DNA_mis_repair"/>
    <property type="match status" value="1"/>
</dbReference>
<dbReference type="InterPro" id="IPR036890">
    <property type="entry name" value="HATPase_C_sf"/>
</dbReference>
<feature type="region of interest" description="Disordered" evidence="6">
    <location>
        <begin position="444"/>
        <end position="471"/>
    </location>
</feature>
<dbReference type="Gene3D" id="3.30.565.10">
    <property type="entry name" value="Histidine kinase-like ATPase, C-terminal domain"/>
    <property type="match status" value="1"/>
</dbReference>
<evidence type="ECO:0000313" key="12">
    <source>
        <dbReference type="Proteomes" id="UP000321726"/>
    </source>
</evidence>
<dbReference type="InterPro" id="IPR014790">
    <property type="entry name" value="MutL_C"/>
</dbReference>
<dbReference type="Pfam" id="PF13589">
    <property type="entry name" value="HATPase_c_3"/>
    <property type="match status" value="1"/>
</dbReference>
<dbReference type="InterPro" id="IPR038973">
    <property type="entry name" value="MutL/Mlh/Pms-like"/>
</dbReference>
<dbReference type="InterPro" id="IPR042121">
    <property type="entry name" value="MutL_C_regsub"/>
</dbReference>
<evidence type="ECO:0000313" key="10">
    <source>
        <dbReference type="EMBL" id="SHL93309.1"/>
    </source>
</evidence>
<dbReference type="EMBL" id="FRCA01000004">
    <property type="protein sequence ID" value="SHL93309.1"/>
    <property type="molecule type" value="Genomic_DNA"/>
</dbReference>
<dbReference type="GO" id="GO:0016887">
    <property type="term" value="F:ATP hydrolysis activity"/>
    <property type="evidence" value="ECO:0007669"/>
    <property type="project" value="InterPro"/>
</dbReference>
<evidence type="ECO:0000313" key="11">
    <source>
        <dbReference type="Proteomes" id="UP000184123"/>
    </source>
</evidence>
<dbReference type="Pfam" id="PF01119">
    <property type="entry name" value="DNA_mis_repair"/>
    <property type="match status" value="1"/>
</dbReference>
<evidence type="ECO:0000256" key="5">
    <source>
        <dbReference type="HAMAP-Rule" id="MF_00149"/>
    </source>
</evidence>
<dbReference type="SMART" id="SM00853">
    <property type="entry name" value="MutL_C"/>
    <property type="match status" value="1"/>
</dbReference>
<dbReference type="SUPFAM" id="SSF55874">
    <property type="entry name" value="ATPase domain of HSP90 chaperone/DNA topoisomerase II/histidine kinase"/>
    <property type="match status" value="1"/>
</dbReference>
<dbReference type="CDD" id="cd16926">
    <property type="entry name" value="HATPase_MutL-MLH-PMS-like"/>
    <property type="match status" value="1"/>
</dbReference>
<feature type="domain" description="MutL C-terminal dimerisation" evidence="7">
    <location>
        <begin position="499"/>
        <end position="642"/>
    </location>
</feature>
<dbReference type="NCBIfam" id="TIGR00585">
    <property type="entry name" value="mutl"/>
    <property type="match status" value="1"/>
</dbReference>
<dbReference type="PANTHER" id="PTHR10073:SF12">
    <property type="entry name" value="DNA MISMATCH REPAIR PROTEIN MLH1"/>
    <property type="match status" value="1"/>
</dbReference>
<dbReference type="EMBL" id="BJXU01000035">
    <property type="protein sequence ID" value="GEN23195.1"/>
    <property type="molecule type" value="Genomic_DNA"/>
</dbReference>
<dbReference type="PANTHER" id="PTHR10073">
    <property type="entry name" value="DNA MISMATCH REPAIR PROTEIN MLH, PMS, MUTL"/>
    <property type="match status" value="1"/>
</dbReference>
<reference evidence="10 11" key="1">
    <citation type="submission" date="2016-11" db="EMBL/GenBank/DDBJ databases">
        <authorList>
            <person name="Jaros S."/>
            <person name="Januszkiewicz K."/>
            <person name="Wedrychowicz H."/>
        </authorList>
    </citation>
    <scope>NUCLEOTIDE SEQUENCE [LARGE SCALE GENOMIC DNA]</scope>
    <source>
        <strain evidence="10 11">DSM 4740</strain>
    </source>
</reference>
<dbReference type="Pfam" id="PF08676">
    <property type="entry name" value="MutL_C"/>
    <property type="match status" value="1"/>
</dbReference>
<evidence type="ECO:0000256" key="4">
    <source>
        <dbReference type="ARBA" id="ARBA00023204"/>
    </source>
</evidence>
<gene>
    <name evidence="5 9" type="primary">mutL</name>
    <name evidence="9" type="ORF">HCU01_11440</name>
    <name evidence="10" type="ORF">SAMN05660971_01722</name>
</gene>
<evidence type="ECO:0000313" key="9">
    <source>
        <dbReference type="EMBL" id="GEN23195.1"/>
    </source>
</evidence>
<dbReference type="GO" id="GO:0032300">
    <property type="term" value="C:mismatch repair complex"/>
    <property type="evidence" value="ECO:0007669"/>
    <property type="project" value="InterPro"/>
</dbReference>
<dbReference type="STRING" id="44933.SAMN05660971_01722"/>
<comment type="similarity">
    <text evidence="1 5">Belongs to the DNA mismatch repair MutL/HexB family.</text>
</comment>
<dbReference type="Gene3D" id="3.30.230.10">
    <property type="match status" value="1"/>
</dbReference>
<dbReference type="GO" id="GO:0006298">
    <property type="term" value="P:mismatch repair"/>
    <property type="evidence" value="ECO:0007669"/>
    <property type="project" value="UniProtKB-UniRule"/>
</dbReference>
<evidence type="ECO:0000256" key="1">
    <source>
        <dbReference type="ARBA" id="ARBA00006082"/>
    </source>
</evidence>
<keyword evidence="12" id="KW-1185">Reference proteome</keyword>
<dbReference type="RefSeq" id="WP_073434771.1">
    <property type="nucleotide sequence ID" value="NZ_BJXU01000035.1"/>
</dbReference>
<evidence type="ECO:0000259" key="8">
    <source>
        <dbReference type="SMART" id="SM01340"/>
    </source>
</evidence>
<evidence type="ECO:0000256" key="6">
    <source>
        <dbReference type="SAM" id="MobiDB-lite"/>
    </source>
</evidence>
<dbReference type="GO" id="GO:0030983">
    <property type="term" value="F:mismatched DNA binding"/>
    <property type="evidence" value="ECO:0007669"/>
    <property type="project" value="InterPro"/>
</dbReference>
<evidence type="ECO:0000256" key="2">
    <source>
        <dbReference type="ARBA" id="ARBA00021975"/>
    </source>
</evidence>
<dbReference type="GO" id="GO:0140664">
    <property type="term" value="F:ATP-dependent DNA damage sensor activity"/>
    <property type="evidence" value="ECO:0007669"/>
    <property type="project" value="InterPro"/>
</dbReference>
<protein>
    <recommendedName>
        <fullName evidence="2 5">DNA mismatch repair protein MutL</fullName>
    </recommendedName>
</protein>
<accession>A0A1M7EPB8</accession>
<dbReference type="Proteomes" id="UP000184123">
    <property type="component" value="Unassembled WGS sequence"/>
</dbReference>
<dbReference type="SUPFAM" id="SSF54211">
    <property type="entry name" value="Ribosomal protein S5 domain 2-like"/>
    <property type="match status" value="1"/>
</dbReference>
<sequence length="686" mass="76303">MSEIRSEHRRIQVLDPRLANQIAAGEVVERPASVVKELVENAIDAGSTRIEVEIEAGGSRLIKVRDDGSGISEEDLPLSLSRHATSKITSLEELEGVASLGFRGEALASISSVSRLELVSNTDEDPRNGWRVVAEGRRMEPRVSPAPHPRGTSVLVRDLFFNTPARRKFLRTEKTEFGHVEESFRRQALSRFDIGWVLRHNQKTLHQLPLAQTDDERERRLKSLLGKNFLDNALTLDIEVGSLRLWGWVGLPTHSRAQADQQYFFVNGRVVRDRLVAHAIRQAYRDVLFHGRHPVFVLYLDVDPAVVDVNVHPTKHEVRFRDGRMVHDFLFSSLHRALGEARAGHAEPNAGEVHEELDVDPETGEIRQPAAARDASPQQAMSQQSMSQQSMSQQTGPQPAWQQQPMALHARRDDEGGGVTPDRVRAFMDGYRQLHPDHEQNLLTPQPGAPRAGGMAADQALAERGSPEPRTMMGVAEAPRPMPTMPEEDATQSPPLGYAVAQLHGIYIVAQNAQGMILVDMHAAHERIVYERMKSQVHGGALDAQPLLVPVSLAASASEVETAESERDAFSRLGVELDAAGPETLLVRQVPALLADADVEPLVREMLADLERFGRSDRIEAHINELLATMACHGSVRANRQLTIAEMNALLRDMERTERSGQCNHGRPTWTQMSLRELDKLFLRGQ</sequence>
<proteinExistence type="inferred from homology"/>
<dbReference type="AlphaFoldDB" id="A0A1M7EPB8"/>
<dbReference type="InterPro" id="IPR014721">
    <property type="entry name" value="Ribsml_uS5_D2-typ_fold_subgr"/>
</dbReference>
<keyword evidence="4 5" id="KW-0234">DNA repair</keyword>
<dbReference type="FunFam" id="3.30.230.10:FF:000013">
    <property type="entry name" value="DNA mismatch repair endonuclease MutL"/>
    <property type="match status" value="1"/>
</dbReference>
<feature type="compositionally biased region" description="Low complexity" evidence="6">
    <location>
        <begin position="378"/>
        <end position="405"/>
    </location>
</feature>
<dbReference type="FunFam" id="3.30.565.10:FF:000003">
    <property type="entry name" value="DNA mismatch repair endonuclease MutL"/>
    <property type="match status" value="1"/>
</dbReference>
<dbReference type="InterPro" id="IPR042120">
    <property type="entry name" value="MutL_C_dimsub"/>
</dbReference>